<dbReference type="InterPro" id="IPR000914">
    <property type="entry name" value="SBP_5_dom"/>
</dbReference>
<gene>
    <name evidence="4" type="ORF">E2C06_16690</name>
</gene>
<dbReference type="Gene3D" id="3.40.190.10">
    <property type="entry name" value="Periplasmic binding protein-like II"/>
    <property type="match status" value="1"/>
</dbReference>
<dbReference type="GO" id="GO:0030288">
    <property type="term" value="C:outer membrane-bounded periplasmic space"/>
    <property type="evidence" value="ECO:0007669"/>
    <property type="project" value="UniProtKB-ARBA"/>
</dbReference>
<dbReference type="SUPFAM" id="SSF53850">
    <property type="entry name" value="Periplasmic binding protein-like II"/>
    <property type="match status" value="1"/>
</dbReference>
<dbReference type="RefSeq" id="WP_133289747.1">
    <property type="nucleotide sequence ID" value="NZ_SMSJ01000021.1"/>
</dbReference>
<feature type="domain" description="Solute-binding protein family 5" evidence="3">
    <location>
        <begin position="84"/>
        <end position="459"/>
    </location>
</feature>
<evidence type="ECO:0000313" key="5">
    <source>
        <dbReference type="Proteomes" id="UP000295096"/>
    </source>
</evidence>
<dbReference type="InterPro" id="IPR030678">
    <property type="entry name" value="Peptide/Ni-bd"/>
</dbReference>
<dbReference type="InterPro" id="IPR039424">
    <property type="entry name" value="SBP_5"/>
</dbReference>
<dbReference type="PROSITE" id="PS51318">
    <property type="entry name" value="TAT"/>
    <property type="match status" value="1"/>
</dbReference>
<keyword evidence="5" id="KW-1185">Reference proteome</keyword>
<dbReference type="GO" id="GO:1904680">
    <property type="term" value="F:peptide transmembrane transporter activity"/>
    <property type="evidence" value="ECO:0007669"/>
    <property type="project" value="TreeGrafter"/>
</dbReference>
<dbReference type="GO" id="GO:0043190">
    <property type="term" value="C:ATP-binding cassette (ABC) transporter complex"/>
    <property type="evidence" value="ECO:0007669"/>
    <property type="project" value="InterPro"/>
</dbReference>
<dbReference type="Gene3D" id="3.10.105.10">
    <property type="entry name" value="Dipeptide-binding Protein, Domain 3"/>
    <property type="match status" value="1"/>
</dbReference>
<dbReference type="PANTHER" id="PTHR30290:SF83">
    <property type="entry name" value="ABC TRANSPORTER SUBSTRATE-BINDING PROTEIN"/>
    <property type="match status" value="1"/>
</dbReference>
<dbReference type="PANTHER" id="PTHR30290">
    <property type="entry name" value="PERIPLASMIC BINDING COMPONENT OF ABC TRANSPORTER"/>
    <property type="match status" value="1"/>
</dbReference>
<dbReference type="EMBL" id="SMSJ01000021">
    <property type="protein sequence ID" value="TDH61423.1"/>
    <property type="molecule type" value="Genomic_DNA"/>
</dbReference>
<evidence type="ECO:0000256" key="2">
    <source>
        <dbReference type="ARBA" id="ARBA00005695"/>
    </source>
</evidence>
<sequence>MTLSRRAVLGATGLATLPGMPAPWAGSPAAAQAERVLRYGISMADIPQTTGQPDRGAGAYQFTGHTLYDPLVAWEMDVADRPGKLVPGLATNWEADPADRRKWVFRLRPGVKFHDGSDFDAEAVVWNLEKVLNPQAPHFDNRQAAQVRPRLPSVAAWRKLDAMTVEVTTRTVDSIFPYQMLWFLISSPAQYEKLGRSWERFAQEPSGTGPFRAGRLVPRASLELLKNAAYWDPKRVPKADRILLVVAPDAVTRTNALLTGQVDFIETPAPDLVPRLKQSGMRIVENVTPHVWNYHLSLLEGSPWRDLRLRKAANLAINRDDVVGLMNGLAKPATGVVDPSSPWYGKPQFQVKYDPDAARKLLAEAGVSKGSPLRTKFLVATGGSGQMLSMPMNEYIQSAWREVGIEVEFQAVELEVLYTCWRQGAAGEIARAGSITANNVAYVTSDPLYALVRFFHSKQVSPTGVNWSHYSDPETDALIDTAAKTFDGAEVDRLMARVHERVVDQALLVFVVHDTNPHVMGRAVRGYVQAQHWFQDLTTLA</sequence>
<dbReference type="OrthoDB" id="9773508at2"/>
<dbReference type="AlphaFoldDB" id="A0A4R5QEX1"/>
<comment type="subcellular location">
    <subcellularLocation>
        <location evidence="1">Periplasm</location>
    </subcellularLocation>
</comment>
<dbReference type="PIRSF" id="PIRSF002741">
    <property type="entry name" value="MppA"/>
    <property type="match status" value="1"/>
</dbReference>
<dbReference type="Proteomes" id="UP000295096">
    <property type="component" value="Unassembled WGS sequence"/>
</dbReference>
<organism evidence="4 5">
    <name type="scientific">Dankookia rubra</name>
    <dbReference type="NCBI Taxonomy" id="1442381"/>
    <lineage>
        <taxon>Bacteria</taxon>
        <taxon>Pseudomonadati</taxon>
        <taxon>Pseudomonadota</taxon>
        <taxon>Alphaproteobacteria</taxon>
        <taxon>Acetobacterales</taxon>
        <taxon>Roseomonadaceae</taxon>
        <taxon>Dankookia</taxon>
    </lineage>
</organism>
<accession>A0A4R5QEX1</accession>
<comment type="caution">
    <text evidence="4">The sequence shown here is derived from an EMBL/GenBank/DDBJ whole genome shotgun (WGS) entry which is preliminary data.</text>
</comment>
<evidence type="ECO:0000259" key="3">
    <source>
        <dbReference type="Pfam" id="PF00496"/>
    </source>
</evidence>
<comment type="similarity">
    <text evidence="2">Belongs to the bacterial solute-binding protein 5 family.</text>
</comment>
<name>A0A4R5QEX1_9PROT</name>
<dbReference type="Gene3D" id="3.90.76.10">
    <property type="entry name" value="Dipeptide-binding Protein, Domain 1"/>
    <property type="match status" value="1"/>
</dbReference>
<evidence type="ECO:0000256" key="1">
    <source>
        <dbReference type="ARBA" id="ARBA00004418"/>
    </source>
</evidence>
<dbReference type="InterPro" id="IPR006311">
    <property type="entry name" value="TAT_signal"/>
</dbReference>
<proteinExistence type="inferred from homology"/>
<protein>
    <submittedName>
        <fullName evidence="4">ABC transporter substrate-binding protein</fullName>
    </submittedName>
</protein>
<reference evidence="4 5" key="1">
    <citation type="journal article" date="2016" name="J. Microbiol.">
        <title>Dankookia rubra gen. nov., sp. nov., an alphaproteobacterium isolated from sediment of a shallow stream.</title>
        <authorList>
            <person name="Kim W.H."/>
            <person name="Kim D.H."/>
            <person name="Kang K."/>
            <person name="Ahn T.Y."/>
        </authorList>
    </citation>
    <scope>NUCLEOTIDE SEQUENCE [LARGE SCALE GENOMIC DNA]</scope>
    <source>
        <strain evidence="4 5">JCM30602</strain>
    </source>
</reference>
<dbReference type="Pfam" id="PF00496">
    <property type="entry name" value="SBP_bac_5"/>
    <property type="match status" value="1"/>
</dbReference>
<evidence type="ECO:0000313" key="4">
    <source>
        <dbReference type="EMBL" id="TDH61423.1"/>
    </source>
</evidence>
<dbReference type="CDD" id="cd08495">
    <property type="entry name" value="PBP2_NikA_DppA_OppA_like_8"/>
    <property type="match status" value="1"/>
</dbReference>
<dbReference type="GO" id="GO:0015833">
    <property type="term" value="P:peptide transport"/>
    <property type="evidence" value="ECO:0007669"/>
    <property type="project" value="TreeGrafter"/>
</dbReference>